<accession>A0A9W8N8X0</accession>
<evidence type="ECO:0000313" key="2">
    <source>
        <dbReference type="Proteomes" id="UP001148614"/>
    </source>
</evidence>
<organism evidence="1 2">
    <name type="scientific">Xylaria arbuscula</name>
    <dbReference type="NCBI Taxonomy" id="114810"/>
    <lineage>
        <taxon>Eukaryota</taxon>
        <taxon>Fungi</taxon>
        <taxon>Dikarya</taxon>
        <taxon>Ascomycota</taxon>
        <taxon>Pezizomycotina</taxon>
        <taxon>Sordariomycetes</taxon>
        <taxon>Xylariomycetidae</taxon>
        <taxon>Xylariales</taxon>
        <taxon>Xylariaceae</taxon>
        <taxon>Xylaria</taxon>
    </lineage>
</organism>
<dbReference type="AlphaFoldDB" id="A0A9W8N8X0"/>
<gene>
    <name evidence="1" type="ORF">NPX13_g8461</name>
</gene>
<evidence type="ECO:0000313" key="1">
    <source>
        <dbReference type="EMBL" id="KAJ3562721.1"/>
    </source>
</evidence>
<sequence>MHGRRRFVKTKRPKTKGSCVQTFYVALPLTAISSDKDRRDDGSNCEKACYYAKYDRDDSPDASTMITYVPGYYRFCAKGVGGTPNISYSGNNVEHDSFLLCNVAR</sequence>
<protein>
    <submittedName>
        <fullName evidence="1">Uncharacterized protein</fullName>
    </submittedName>
</protein>
<dbReference type="EMBL" id="JANPWZ010001863">
    <property type="protein sequence ID" value="KAJ3562721.1"/>
    <property type="molecule type" value="Genomic_DNA"/>
</dbReference>
<dbReference type="Proteomes" id="UP001148614">
    <property type="component" value="Unassembled WGS sequence"/>
</dbReference>
<proteinExistence type="predicted"/>
<keyword evidence="2" id="KW-1185">Reference proteome</keyword>
<reference evidence="1" key="1">
    <citation type="submission" date="2022-07" db="EMBL/GenBank/DDBJ databases">
        <title>Genome Sequence of Xylaria arbuscula.</title>
        <authorList>
            <person name="Buettner E."/>
        </authorList>
    </citation>
    <scope>NUCLEOTIDE SEQUENCE</scope>
    <source>
        <strain evidence="1">VT107</strain>
    </source>
</reference>
<comment type="caution">
    <text evidence="1">The sequence shown here is derived from an EMBL/GenBank/DDBJ whole genome shotgun (WGS) entry which is preliminary data.</text>
</comment>
<name>A0A9W8N8X0_9PEZI</name>